<proteinExistence type="predicted"/>
<accession>A0A699U503</accession>
<reference evidence="1" key="1">
    <citation type="journal article" date="2019" name="Sci. Rep.">
        <title>Draft genome of Tanacetum cinerariifolium, the natural source of mosquito coil.</title>
        <authorList>
            <person name="Yamashiro T."/>
            <person name="Shiraishi A."/>
            <person name="Satake H."/>
            <person name="Nakayama K."/>
        </authorList>
    </citation>
    <scope>NUCLEOTIDE SEQUENCE</scope>
</reference>
<feature type="non-terminal residue" evidence="1">
    <location>
        <position position="148"/>
    </location>
</feature>
<evidence type="ECO:0000313" key="1">
    <source>
        <dbReference type="EMBL" id="GFD14914.1"/>
    </source>
</evidence>
<protein>
    <submittedName>
        <fullName evidence="1">Uncharacterized protein</fullName>
    </submittedName>
</protein>
<name>A0A699U503_TANCI</name>
<dbReference type="EMBL" id="BKCJ011282801">
    <property type="protein sequence ID" value="GFD14914.1"/>
    <property type="molecule type" value="Genomic_DNA"/>
</dbReference>
<organism evidence="1">
    <name type="scientific">Tanacetum cinerariifolium</name>
    <name type="common">Dalmatian daisy</name>
    <name type="synonym">Chrysanthemum cinerariifolium</name>
    <dbReference type="NCBI Taxonomy" id="118510"/>
    <lineage>
        <taxon>Eukaryota</taxon>
        <taxon>Viridiplantae</taxon>
        <taxon>Streptophyta</taxon>
        <taxon>Embryophyta</taxon>
        <taxon>Tracheophyta</taxon>
        <taxon>Spermatophyta</taxon>
        <taxon>Magnoliopsida</taxon>
        <taxon>eudicotyledons</taxon>
        <taxon>Gunneridae</taxon>
        <taxon>Pentapetalae</taxon>
        <taxon>asterids</taxon>
        <taxon>campanulids</taxon>
        <taxon>Asterales</taxon>
        <taxon>Asteraceae</taxon>
        <taxon>Asteroideae</taxon>
        <taxon>Anthemideae</taxon>
        <taxon>Anthemidinae</taxon>
        <taxon>Tanacetum</taxon>
    </lineage>
</organism>
<comment type="caution">
    <text evidence="1">The sequence shown here is derived from an EMBL/GenBank/DDBJ whole genome shotgun (WGS) entry which is preliminary data.</text>
</comment>
<gene>
    <name evidence="1" type="ORF">Tci_886883</name>
</gene>
<dbReference type="AlphaFoldDB" id="A0A699U503"/>
<sequence length="148" mass="17076">MPHDSPIPRVNTLRSDEGSISQQELMVKKLEKTVKTGKARRKAKIVVSDDEEEFKDPSKQGRKIAVIDQDPDISLVQHDVEVKGRHEQEIKFETEDIKSEPEQTTTKLQQRQEKAGYEAAVRLQEQLDEEERQRIARVHEEASSFNVD</sequence>